<dbReference type="STRING" id="1088818.A0A2I0A9R9"/>
<evidence type="ECO:0000313" key="7">
    <source>
        <dbReference type="EMBL" id="PKA52286.1"/>
    </source>
</evidence>
<dbReference type="Pfam" id="PF04576">
    <property type="entry name" value="Zein-binding"/>
    <property type="match status" value="1"/>
</dbReference>
<comment type="subcellular location">
    <subcellularLocation>
        <location evidence="1">Membrane</location>
    </subcellularLocation>
</comment>
<protein>
    <recommendedName>
        <fullName evidence="6">GTD-binding domain-containing protein</fullName>
    </recommendedName>
</protein>
<sequence length="276" mass="29956">MDVDFASRGSGWHFCDCSCLHCRSESPSFTSRGRSLKRKLGRMEENEKVALRGAICSHQHRIQELCSDLEKERGAAGAASEALSMTLRLQREKAEAQMERATLRGRRPTNRGKSSCGKPSHSNDARPFNPSPARSRPTATAFSPMEPISPSAAVASPLHSECAEFPSIADGSSDSGGGSNSAGIRGGGRRDRVAAYEIAGSGSGQGVDEAGYPCRWDKLLSIPSITVSILIPHTPKPITTVSFVSYGWLRFQKARSFSNDEWIEFIVAIKERNARL</sequence>
<evidence type="ECO:0000256" key="2">
    <source>
        <dbReference type="ARBA" id="ARBA00022692"/>
    </source>
</evidence>
<feature type="region of interest" description="Disordered" evidence="5">
    <location>
        <begin position="91"/>
        <end position="188"/>
    </location>
</feature>
<evidence type="ECO:0000259" key="6">
    <source>
        <dbReference type="Pfam" id="PF04576"/>
    </source>
</evidence>
<keyword evidence="3" id="KW-1133">Transmembrane helix</keyword>
<feature type="compositionally biased region" description="Gly residues" evidence="5">
    <location>
        <begin position="174"/>
        <end position="186"/>
    </location>
</feature>
<evidence type="ECO:0000256" key="1">
    <source>
        <dbReference type="ARBA" id="ARBA00004370"/>
    </source>
</evidence>
<gene>
    <name evidence="7" type="ORF">AXF42_Ash010182</name>
</gene>
<keyword evidence="8" id="KW-1185">Reference proteome</keyword>
<evidence type="ECO:0000313" key="8">
    <source>
        <dbReference type="Proteomes" id="UP000236161"/>
    </source>
</evidence>
<reference evidence="7 8" key="1">
    <citation type="journal article" date="2017" name="Nature">
        <title>The Apostasia genome and the evolution of orchids.</title>
        <authorList>
            <person name="Zhang G.Q."/>
            <person name="Liu K.W."/>
            <person name="Li Z."/>
            <person name="Lohaus R."/>
            <person name="Hsiao Y.Y."/>
            <person name="Niu S.C."/>
            <person name="Wang J.Y."/>
            <person name="Lin Y.C."/>
            <person name="Xu Q."/>
            <person name="Chen L.J."/>
            <person name="Yoshida K."/>
            <person name="Fujiwara S."/>
            <person name="Wang Z.W."/>
            <person name="Zhang Y.Q."/>
            <person name="Mitsuda N."/>
            <person name="Wang M."/>
            <person name="Liu G.H."/>
            <person name="Pecoraro L."/>
            <person name="Huang H.X."/>
            <person name="Xiao X.J."/>
            <person name="Lin M."/>
            <person name="Wu X.Y."/>
            <person name="Wu W.L."/>
            <person name="Chen Y.Y."/>
            <person name="Chang S.B."/>
            <person name="Sakamoto S."/>
            <person name="Ohme-Takagi M."/>
            <person name="Yagi M."/>
            <person name="Zeng S.J."/>
            <person name="Shen C.Y."/>
            <person name="Yeh C.M."/>
            <person name="Luo Y.B."/>
            <person name="Tsai W.C."/>
            <person name="Van de Peer Y."/>
            <person name="Liu Z.J."/>
        </authorList>
    </citation>
    <scope>NUCLEOTIDE SEQUENCE [LARGE SCALE GENOMIC DNA]</scope>
    <source>
        <strain evidence="8">cv. Shenzhen</strain>
        <tissue evidence="7">Stem</tissue>
    </source>
</reference>
<feature type="domain" description="GTD-binding" evidence="6">
    <location>
        <begin position="50"/>
        <end position="101"/>
    </location>
</feature>
<proteinExistence type="predicted"/>
<accession>A0A2I0A9R9</accession>
<feature type="compositionally biased region" description="Basic and acidic residues" evidence="5">
    <location>
        <begin position="91"/>
        <end position="102"/>
    </location>
</feature>
<organism evidence="7 8">
    <name type="scientific">Apostasia shenzhenica</name>
    <dbReference type="NCBI Taxonomy" id="1088818"/>
    <lineage>
        <taxon>Eukaryota</taxon>
        <taxon>Viridiplantae</taxon>
        <taxon>Streptophyta</taxon>
        <taxon>Embryophyta</taxon>
        <taxon>Tracheophyta</taxon>
        <taxon>Spermatophyta</taxon>
        <taxon>Magnoliopsida</taxon>
        <taxon>Liliopsida</taxon>
        <taxon>Asparagales</taxon>
        <taxon>Orchidaceae</taxon>
        <taxon>Apostasioideae</taxon>
        <taxon>Apostasia</taxon>
    </lineage>
</organism>
<dbReference type="PANTHER" id="PTHR31422">
    <property type="entry name" value="BNAANNG28530D PROTEIN"/>
    <property type="match status" value="1"/>
</dbReference>
<evidence type="ECO:0000256" key="3">
    <source>
        <dbReference type="ARBA" id="ARBA00022989"/>
    </source>
</evidence>
<dbReference type="EMBL" id="KZ452008">
    <property type="protein sequence ID" value="PKA52286.1"/>
    <property type="molecule type" value="Genomic_DNA"/>
</dbReference>
<dbReference type="PANTHER" id="PTHR31422:SF0">
    <property type="entry name" value="MYOSIN-BINDING PROTEIN 7"/>
    <property type="match status" value="1"/>
</dbReference>
<evidence type="ECO:0000256" key="4">
    <source>
        <dbReference type="ARBA" id="ARBA00023136"/>
    </source>
</evidence>
<name>A0A2I0A9R9_9ASPA</name>
<keyword evidence="4" id="KW-0472">Membrane</keyword>
<dbReference type="GO" id="GO:0016020">
    <property type="term" value="C:membrane"/>
    <property type="evidence" value="ECO:0007669"/>
    <property type="project" value="UniProtKB-SubCell"/>
</dbReference>
<dbReference type="AlphaFoldDB" id="A0A2I0A9R9"/>
<dbReference type="GO" id="GO:0080115">
    <property type="term" value="F:myosin XI tail binding"/>
    <property type="evidence" value="ECO:0007669"/>
    <property type="project" value="UniProtKB-ARBA"/>
</dbReference>
<dbReference type="Proteomes" id="UP000236161">
    <property type="component" value="Unassembled WGS sequence"/>
</dbReference>
<keyword evidence="2" id="KW-0812">Transmembrane</keyword>
<evidence type="ECO:0000256" key="5">
    <source>
        <dbReference type="SAM" id="MobiDB-lite"/>
    </source>
</evidence>
<dbReference type="InterPro" id="IPR007656">
    <property type="entry name" value="GTD-bd"/>
</dbReference>